<dbReference type="PANTHER" id="PTHR34220:SF7">
    <property type="entry name" value="SENSOR HISTIDINE KINASE YPDA"/>
    <property type="match status" value="1"/>
</dbReference>
<proteinExistence type="predicted"/>
<evidence type="ECO:0000313" key="8">
    <source>
        <dbReference type="Proteomes" id="UP000260680"/>
    </source>
</evidence>
<evidence type="ECO:0000256" key="2">
    <source>
        <dbReference type="ARBA" id="ARBA00022553"/>
    </source>
</evidence>
<dbReference type="Gene3D" id="6.10.340.10">
    <property type="match status" value="1"/>
</dbReference>
<comment type="caution">
    <text evidence="7">The sequence shown here is derived from an EMBL/GenBank/DDBJ whole genome shotgun (WGS) entry which is preliminary data.</text>
</comment>
<evidence type="ECO:0000256" key="1">
    <source>
        <dbReference type="ARBA" id="ARBA00004370"/>
    </source>
</evidence>
<protein>
    <submittedName>
        <fullName evidence="7">Sensor histidine kinase</fullName>
    </submittedName>
</protein>
<dbReference type="GO" id="GO:0016020">
    <property type="term" value="C:membrane"/>
    <property type="evidence" value="ECO:0007669"/>
    <property type="project" value="UniProtKB-SubCell"/>
</dbReference>
<dbReference type="AlphaFoldDB" id="A0A3E2N5H7"/>
<dbReference type="PROSITE" id="PS50885">
    <property type="entry name" value="HAMP"/>
    <property type="match status" value="1"/>
</dbReference>
<dbReference type="GO" id="GO:0000155">
    <property type="term" value="F:phosphorelay sensor kinase activity"/>
    <property type="evidence" value="ECO:0007669"/>
    <property type="project" value="InterPro"/>
</dbReference>
<feature type="transmembrane region" description="Helical" evidence="5">
    <location>
        <begin position="310"/>
        <end position="333"/>
    </location>
</feature>
<reference evidence="7 8" key="1">
    <citation type="submission" date="2018-07" db="EMBL/GenBank/DDBJ databases">
        <title>New species, Clostridium PI-S10-A1B.</title>
        <authorList>
            <person name="Krishna G."/>
            <person name="Summeta K."/>
            <person name="Shikha S."/>
            <person name="Prabhu P.B."/>
            <person name="Suresh K."/>
        </authorList>
    </citation>
    <scope>NUCLEOTIDE SEQUENCE [LARGE SCALE GENOMIC DNA]</scope>
    <source>
        <strain evidence="7 8">PI-S10-A1B</strain>
    </source>
</reference>
<sequence>MFYYIIRLSEKGNLIMKRCTVWFNNLSLYKKILTVFLLALFTLCLTILISIRILTHRYNEVLYQANADSLSHVTTYLESEMQMVENVTDNIIGDAVLQENLSFLKEKPYSDRRALAKRDIYQQLYSYIYQSRYVKSINIVLDDGSNICMGRSDDIDRFNRMELDQAIDSLKGKAIWYSAIEPGDDTVCARQILKLKYLSLKKLAGLYVTVDMERMIEDGLKSSGSLADNSRFVLMTGEKRIYPEESYHQEYCLELIADRQDRGNTYTIASLDHKKEFIITGYIPYAGWDYLYFRDYNPLFNNVRLITMQILLFTFFIILVTAILVNLLFRYIFRHLDYLIEKIQRFGNGEAPDLSIKSYDYENRQDEIGQLHRSFDEMTHSVKVLRDENYDKQLLLRDSTIKMLQQQINPHFLYNTLDTINWMAQKYGADDISMMVRSLGNLFRASIAGQKDIIPLSDELEVLNDYIRIQEMRFKDRLNFELDIPENISHIFVPKLCIQPLVENALKHAMEATDEMCCIRVTIKEMELDYQIKVSNTGSSFEPDLLSKIESREILPQGSGVGLVNINSRLKLLYGNNYGLNFYNKNGMAVVMLSIPKEQEV</sequence>
<evidence type="ECO:0000313" key="7">
    <source>
        <dbReference type="EMBL" id="RFZ76226.1"/>
    </source>
</evidence>
<feature type="domain" description="HAMP" evidence="6">
    <location>
        <begin position="330"/>
        <end position="387"/>
    </location>
</feature>
<dbReference type="InterPro" id="IPR010559">
    <property type="entry name" value="Sig_transdc_His_kin_internal"/>
</dbReference>
<comment type="subcellular location">
    <subcellularLocation>
        <location evidence="1">Membrane</location>
    </subcellularLocation>
</comment>
<keyword evidence="4 7" id="KW-0418">Kinase</keyword>
<dbReference type="InterPro" id="IPR003594">
    <property type="entry name" value="HATPase_dom"/>
</dbReference>
<dbReference type="Gene3D" id="3.30.565.10">
    <property type="entry name" value="Histidine kinase-like ATPase, C-terminal domain"/>
    <property type="match status" value="1"/>
</dbReference>
<dbReference type="SUPFAM" id="SSF55874">
    <property type="entry name" value="ATPase domain of HSP90 chaperone/DNA topoisomerase II/histidine kinase"/>
    <property type="match status" value="1"/>
</dbReference>
<gene>
    <name evidence="7" type="ORF">DS742_24745</name>
</gene>
<dbReference type="OrthoDB" id="9809348at2"/>
<evidence type="ECO:0000256" key="4">
    <source>
        <dbReference type="ARBA" id="ARBA00022777"/>
    </source>
</evidence>
<dbReference type="Pfam" id="PF02518">
    <property type="entry name" value="HATPase_c"/>
    <property type="match status" value="1"/>
</dbReference>
<evidence type="ECO:0000256" key="5">
    <source>
        <dbReference type="SAM" id="Phobius"/>
    </source>
</evidence>
<evidence type="ECO:0000256" key="3">
    <source>
        <dbReference type="ARBA" id="ARBA00022679"/>
    </source>
</evidence>
<keyword evidence="5" id="KW-0812">Transmembrane</keyword>
<feature type="transmembrane region" description="Helical" evidence="5">
    <location>
        <begin position="32"/>
        <end position="54"/>
    </location>
</feature>
<keyword evidence="3" id="KW-0808">Transferase</keyword>
<evidence type="ECO:0000259" key="6">
    <source>
        <dbReference type="PROSITE" id="PS50885"/>
    </source>
</evidence>
<dbReference type="CDD" id="cd06225">
    <property type="entry name" value="HAMP"/>
    <property type="match status" value="1"/>
</dbReference>
<dbReference type="InterPro" id="IPR003660">
    <property type="entry name" value="HAMP_dom"/>
</dbReference>
<organism evidence="7 8">
    <name type="scientific">Lacrimispora amygdalina</name>
    <dbReference type="NCBI Taxonomy" id="253257"/>
    <lineage>
        <taxon>Bacteria</taxon>
        <taxon>Bacillati</taxon>
        <taxon>Bacillota</taxon>
        <taxon>Clostridia</taxon>
        <taxon>Lachnospirales</taxon>
        <taxon>Lachnospiraceae</taxon>
        <taxon>Lacrimispora</taxon>
    </lineage>
</organism>
<dbReference type="Pfam" id="PF06580">
    <property type="entry name" value="His_kinase"/>
    <property type="match status" value="1"/>
</dbReference>
<dbReference type="InterPro" id="IPR036890">
    <property type="entry name" value="HATPase_C_sf"/>
</dbReference>
<accession>A0A3E2N5H7</accession>
<name>A0A3E2N5H7_9FIRM</name>
<keyword evidence="5" id="KW-1133">Transmembrane helix</keyword>
<keyword evidence="2" id="KW-0597">Phosphoprotein</keyword>
<dbReference type="EMBL" id="QOHO01000098">
    <property type="protein sequence ID" value="RFZ76226.1"/>
    <property type="molecule type" value="Genomic_DNA"/>
</dbReference>
<dbReference type="PANTHER" id="PTHR34220">
    <property type="entry name" value="SENSOR HISTIDINE KINASE YPDA"/>
    <property type="match status" value="1"/>
</dbReference>
<keyword evidence="5" id="KW-0472">Membrane</keyword>
<dbReference type="InterPro" id="IPR050640">
    <property type="entry name" value="Bact_2-comp_sensor_kinase"/>
</dbReference>
<dbReference type="Proteomes" id="UP000260680">
    <property type="component" value="Unassembled WGS sequence"/>
</dbReference>